<keyword evidence="3" id="KW-0378">Hydrolase</keyword>
<evidence type="ECO:0000313" key="4">
    <source>
        <dbReference type="Proteomes" id="UP000749040"/>
    </source>
</evidence>
<reference evidence="3 4" key="1">
    <citation type="submission" date="2021-01" db="EMBL/GenBank/DDBJ databases">
        <title>Streptomyces acididurans sp. nov., isolated from a peat swamp forest soil.</title>
        <authorList>
            <person name="Chantavorakit T."/>
            <person name="Duangmal K."/>
        </authorList>
    </citation>
    <scope>NUCLEOTIDE SEQUENCE [LARGE SCALE GENOMIC DNA]</scope>
    <source>
        <strain evidence="3 4">KK5PA1</strain>
    </source>
</reference>
<dbReference type="PANTHER" id="PTHR30015:SF7">
    <property type="entry name" value="TYPE IV METHYL-DIRECTED RESTRICTION ENZYME ECOKMRR"/>
    <property type="match status" value="1"/>
</dbReference>
<dbReference type="InterPro" id="IPR011335">
    <property type="entry name" value="Restrct_endonuc-II-like"/>
</dbReference>
<proteinExistence type="predicted"/>
<keyword evidence="4" id="KW-1185">Reference proteome</keyword>
<dbReference type="Pfam" id="PF04471">
    <property type="entry name" value="Mrr_cat"/>
    <property type="match status" value="1"/>
</dbReference>
<dbReference type="InterPro" id="IPR052906">
    <property type="entry name" value="Type_IV_Methyl-Rstrct_Enzyme"/>
</dbReference>
<dbReference type="Proteomes" id="UP000749040">
    <property type="component" value="Unassembled WGS sequence"/>
</dbReference>
<dbReference type="EMBL" id="JADKYB010000010">
    <property type="protein sequence ID" value="MBM9506812.1"/>
    <property type="molecule type" value="Genomic_DNA"/>
</dbReference>
<evidence type="ECO:0000256" key="1">
    <source>
        <dbReference type="SAM" id="MobiDB-lite"/>
    </source>
</evidence>
<organism evidence="3 4">
    <name type="scientific">Actinacidiphila acididurans</name>
    <dbReference type="NCBI Taxonomy" id="2784346"/>
    <lineage>
        <taxon>Bacteria</taxon>
        <taxon>Bacillati</taxon>
        <taxon>Actinomycetota</taxon>
        <taxon>Actinomycetes</taxon>
        <taxon>Kitasatosporales</taxon>
        <taxon>Streptomycetaceae</taxon>
        <taxon>Actinacidiphila</taxon>
    </lineage>
</organism>
<dbReference type="PANTHER" id="PTHR30015">
    <property type="entry name" value="MRR RESTRICTION SYSTEM PROTEIN"/>
    <property type="match status" value="1"/>
</dbReference>
<dbReference type="RefSeq" id="WP_205358677.1">
    <property type="nucleotide sequence ID" value="NZ_JADKYB010000010.1"/>
</dbReference>
<feature type="domain" description="Restriction endonuclease type IV Mrr" evidence="2">
    <location>
        <begin position="355"/>
        <end position="468"/>
    </location>
</feature>
<protein>
    <submittedName>
        <fullName evidence="3">Restriction endonuclease</fullName>
    </submittedName>
</protein>
<evidence type="ECO:0000259" key="2">
    <source>
        <dbReference type="Pfam" id="PF04471"/>
    </source>
</evidence>
<evidence type="ECO:0000313" key="3">
    <source>
        <dbReference type="EMBL" id="MBM9506812.1"/>
    </source>
</evidence>
<dbReference type="GO" id="GO:0004519">
    <property type="term" value="F:endonuclease activity"/>
    <property type="evidence" value="ECO:0007669"/>
    <property type="project" value="UniProtKB-KW"/>
</dbReference>
<dbReference type="InterPro" id="IPR007560">
    <property type="entry name" value="Restrct_endonuc_IV_Mrr"/>
</dbReference>
<dbReference type="InterPro" id="IPR011856">
    <property type="entry name" value="tRNA_endonuc-like_dom_sf"/>
</dbReference>
<accession>A0ABS2TVI6</accession>
<dbReference type="Gene3D" id="3.40.1350.10">
    <property type="match status" value="1"/>
</dbReference>
<gene>
    <name evidence="3" type="ORF">ITX44_20115</name>
</gene>
<dbReference type="SUPFAM" id="SSF52980">
    <property type="entry name" value="Restriction endonuclease-like"/>
    <property type="match status" value="1"/>
</dbReference>
<keyword evidence="3" id="KW-0255">Endonuclease</keyword>
<feature type="region of interest" description="Disordered" evidence="1">
    <location>
        <begin position="17"/>
        <end position="55"/>
    </location>
</feature>
<sequence length="493" mass="54819">MAEALAEALRLRQEAKLAEARREQQAQQRAAARSRRAQRSPSPAAEQARLAAQGEKLLKRQEAERAREVARIEANLAKREGQRKRDAEARDRERLRAEKERQKTEQQVRVARLAQEAEERTQEVAQQLADLDGVLLRRPRVLDDWYRDVEQALVERGPQGLAETVEEVLRGSPVPAGCRDAVEAGYAPEAREVALKVDLPGLRVVPAVVEYRFVARRAQIVAQPRKEAEVREHYRALVARLALRALDEVFSMTPAALVDSIALNGFVSATDPATGRGVRPCVISVVARRADVEALVLDEPGLDPQRCLRGIGAVVSEHPHDLEPVPPVVEIDLSRYRITADAAAVTGLDSRPDLLQMDPFVFERLVRELFEAMGYETWRTQGSRDDGIDAVAVKRDALVATHFAIQAKRTKNVVPVDTVRSLWSTMHDVGASHSILVATSWYGKSSHEFAHRMGRIHLINGRELKALLLEHLGIDALIGLPKVPPGWVPDDVV</sequence>
<keyword evidence="3" id="KW-0540">Nuclease</keyword>
<name>A0ABS2TVI6_9ACTN</name>
<comment type="caution">
    <text evidence="3">The sequence shown here is derived from an EMBL/GenBank/DDBJ whole genome shotgun (WGS) entry which is preliminary data.</text>
</comment>
<feature type="region of interest" description="Disordered" evidence="1">
    <location>
        <begin position="79"/>
        <end position="104"/>
    </location>
</feature>